<comment type="similarity">
    <text evidence="1">Belongs to the outer membrane factor (OMF) (TC 1.B.17) family.</text>
</comment>
<dbReference type="InterPro" id="IPR003423">
    <property type="entry name" value="OMP_efflux"/>
</dbReference>
<keyword evidence="2" id="KW-0175">Coiled coil</keyword>
<dbReference type="PANTHER" id="PTHR30203:SF24">
    <property type="entry name" value="BLR4935 PROTEIN"/>
    <property type="match status" value="1"/>
</dbReference>
<proteinExistence type="inferred from homology"/>
<evidence type="ECO:0000256" key="1">
    <source>
        <dbReference type="ARBA" id="ARBA00007613"/>
    </source>
</evidence>
<sequence>MKNLTIQNQAYAPKFDALRADAFKALCLAMGVAFTSNTFADTSSGKIASHTANQTAYQAVQTSISNQNAQTHSLSQAIDQTLQYQLQTGLWQTQQQIGQANLAQSQLWQNPSLSIEQTGFANDQERELSIGIAQPLDIFGVRQARRDLAKLSNAQIELNEKIYRAKLELIVSHLWSETVIAELEHQLIEQQLATSQHILDATQKRYQAGAIAQVDVDRIKMNVLSDARLAVQVTQQLQAAKQNLSTLWGERSLTQNTMNASALAVENIFPKWSKDQVLAQSKNNWLMQNLQLQSKQSYAELAMLKSAARPQPTLLLGMTQNKSPEQESNTRLNVGVEIPLNIFNRNQYKSAMVQAKQSSLAQQQRYQLEQAELKLQTLLDQLDGLSKQFQQVDQVQVPLAEQVQQKVMLGFRAGKFSVTDVQQATQQLQQTRLQKIELLRQAWQRYIELQSISQGFALEEITQADAMYTMNQTFWQAIQNNEGIGAGE</sequence>
<reference evidence="4" key="1">
    <citation type="submission" date="2016-09" db="EMBL/GenBank/DDBJ databases">
        <authorList>
            <person name="Varghese N."/>
            <person name="Submissions S."/>
        </authorList>
    </citation>
    <scope>NUCLEOTIDE SEQUENCE [LARGE SCALE GENOMIC DNA]</scope>
    <source>
        <strain evidence="4">ANC 3699</strain>
    </source>
</reference>
<gene>
    <name evidence="3" type="ORF">SAMN05421749_10276</name>
</gene>
<dbReference type="PANTHER" id="PTHR30203">
    <property type="entry name" value="OUTER MEMBRANE CATION EFFLUX PROTEIN"/>
    <property type="match status" value="1"/>
</dbReference>
<dbReference type="InterPro" id="IPR010131">
    <property type="entry name" value="MdtP/NodT-like"/>
</dbReference>
<accession>A0A1G6HC02</accession>
<organism evidence="3 4">
    <name type="scientific">Acinetobacter marinus</name>
    <dbReference type="NCBI Taxonomy" id="281375"/>
    <lineage>
        <taxon>Bacteria</taxon>
        <taxon>Pseudomonadati</taxon>
        <taxon>Pseudomonadota</taxon>
        <taxon>Gammaproteobacteria</taxon>
        <taxon>Moraxellales</taxon>
        <taxon>Moraxellaceae</taxon>
        <taxon>Acinetobacter</taxon>
    </lineage>
</organism>
<dbReference type="Gene3D" id="1.20.1600.10">
    <property type="entry name" value="Outer membrane efflux proteins (OEP)"/>
    <property type="match status" value="1"/>
</dbReference>
<dbReference type="SUPFAM" id="SSF56954">
    <property type="entry name" value="Outer membrane efflux proteins (OEP)"/>
    <property type="match status" value="1"/>
</dbReference>
<keyword evidence="4" id="KW-1185">Reference proteome</keyword>
<feature type="coiled-coil region" evidence="2">
    <location>
        <begin position="361"/>
        <end position="388"/>
    </location>
</feature>
<dbReference type="AlphaFoldDB" id="A0A1G6HC02"/>
<dbReference type="Proteomes" id="UP000242317">
    <property type="component" value="Unassembled WGS sequence"/>
</dbReference>
<evidence type="ECO:0000313" key="3">
    <source>
        <dbReference type="EMBL" id="SDB91792.1"/>
    </source>
</evidence>
<dbReference type="RefSeq" id="WP_213030459.1">
    <property type="nucleotide sequence ID" value="NZ_FMYK01000002.1"/>
</dbReference>
<name>A0A1G6HC02_9GAMM</name>
<dbReference type="Pfam" id="PF02321">
    <property type="entry name" value="OEP"/>
    <property type="match status" value="1"/>
</dbReference>
<dbReference type="GO" id="GO:0015562">
    <property type="term" value="F:efflux transmembrane transporter activity"/>
    <property type="evidence" value="ECO:0007669"/>
    <property type="project" value="InterPro"/>
</dbReference>
<evidence type="ECO:0000313" key="4">
    <source>
        <dbReference type="Proteomes" id="UP000242317"/>
    </source>
</evidence>
<evidence type="ECO:0000256" key="2">
    <source>
        <dbReference type="SAM" id="Coils"/>
    </source>
</evidence>
<dbReference type="EMBL" id="FMYK01000002">
    <property type="protein sequence ID" value="SDB91792.1"/>
    <property type="molecule type" value="Genomic_DNA"/>
</dbReference>
<protein>
    <submittedName>
        <fullName evidence="3">Outer membrane protein, cobalt-zinc-cadmium efflux system</fullName>
    </submittedName>
</protein>